<sequence>MLFQFATCPRPRLESITPQQPHHNYQPISLLRCVWRFNCFVRQIEPISARQAVFLSLYPAHNSHVRFFLTLHHDLCALNHDCKPYSHAAFESIYPFNRAIATVLRFQNSNPAPIAAVLPISECLHAISVLGFQNILTAAQ</sequence>
<dbReference type="AlphaFoldDB" id="A0ABD1QWY1"/>
<evidence type="ECO:0000313" key="1">
    <source>
        <dbReference type="EMBL" id="KAL2479741.1"/>
    </source>
</evidence>
<accession>A0ABD1QWY1</accession>
<evidence type="ECO:0000313" key="2">
    <source>
        <dbReference type="Proteomes" id="UP001604336"/>
    </source>
</evidence>
<protein>
    <submittedName>
        <fullName evidence="1">Uncharacterized protein</fullName>
    </submittedName>
</protein>
<proteinExistence type="predicted"/>
<dbReference type="EMBL" id="JBFOLK010000010">
    <property type="protein sequence ID" value="KAL2479741.1"/>
    <property type="molecule type" value="Genomic_DNA"/>
</dbReference>
<reference evidence="2" key="1">
    <citation type="submission" date="2024-07" db="EMBL/GenBank/DDBJ databases">
        <title>Two chromosome-level genome assemblies of Korean endemic species Abeliophyllum distichum and Forsythia ovata (Oleaceae).</title>
        <authorList>
            <person name="Jang H."/>
        </authorList>
    </citation>
    <scope>NUCLEOTIDE SEQUENCE [LARGE SCALE GENOMIC DNA]</scope>
</reference>
<name>A0ABD1QWY1_9LAMI</name>
<organism evidence="1 2">
    <name type="scientific">Abeliophyllum distichum</name>
    <dbReference type="NCBI Taxonomy" id="126358"/>
    <lineage>
        <taxon>Eukaryota</taxon>
        <taxon>Viridiplantae</taxon>
        <taxon>Streptophyta</taxon>
        <taxon>Embryophyta</taxon>
        <taxon>Tracheophyta</taxon>
        <taxon>Spermatophyta</taxon>
        <taxon>Magnoliopsida</taxon>
        <taxon>eudicotyledons</taxon>
        <taxon>Gunneridae</taxon>
        <taxon>Pentapetalae</taxon>
        <taxon>asterids</taxon>
        <taxon>lamiids</taxon>
        <taxon>Lamiales</taxon>
        <taxon>Oleaceae</taxon>
        <taxon>Forsythieae</taxon>
        <taxon>Abeliophyllum</taxon>
    </lineage>
</organism>
<comment type="caution">
    <text evidence="1">The sequence shown here is derived from an EMBL/GenBank/DDBJ whole genome shotgun (WGS) entry which is preliminary data.</text>
</comment>
<dbReference type="Proteomes" id="UP001604336">
    <property type="component" value="Unassembled WGS sequence"/>
</dbReference>
<gene>
    <name evidence="1" type="ORF">Adt_32707</name>
</gene>
<keyword evidence="2" id="KW-1185">Reference proteome</keyword>